<feature type="transmembrane region" description="Helical" evidence="8">
    <location>
        <begin position="206"/>
        <end position="224"/>
    </location>
</feature>
<evidence type="ECO:0000313" key="10">
    <source>
        <dbReference type="EMBL" id="SEP85557.1"/>
    </source>
</evidence>
<evidence type="ECO:0000256" key="8">
    <source>
        <dbReference type="SAM" id="Phobius"/>
    </source>
</evidence>
<keyword evidence="2" id="KW-1003">Cell membrane</keyword>
<feature type="transmembrane region" description="Helical" evidence="8">
    <location>
        <begin position="90"/>
        <end position="106"/>
    </location>
</feature>
<evidence type="ECO:0000259" key="9">
    <source>
        <dbReference type="Pfam" id="PF13231"/>
    </source>
</evidence>
<dbReference type="STRING" id="478744.SAMN05444359_10335"/>
<evidence type="ECO:0000313" key="11">
    <source>
        <dbReference type="Proteomes" id="UP000199021"/>
    </source>
</evidence>
<dbReference type="Proteomes" id="UP000199021">
    <property type="component" value="Unassembled WGS sequence"/>
</dbReference>
<feature type="transmembrane region" description="Helical" evidence="8">
    <location>
        <begin position="308"/>
        <end position="326"/>
    </location>
</feature>
<feature type="transmembrane region" description="Helical" evidence="8">
    <location>
        <begin position="358"/>
        <end position="375"/>
    </location>
</feature>
<evidence type="ECO:0000256" key="6">
    <source>
        <dbReference type="ARBA" id="ARBA00022989"/>
    </source>
</evidence>
<accession>A0A1H9B9X9</accession>
<proteinExistence type="predicted"/>
<dbReference type="GO" id="GO:0016763">
    <property type="term" value="F:pentosyltransferase activity"/>
    <property type="evidence" value="ECO:0007669"/>
    <property type="project" value="TreeGrafter"/>
</dbReference>
<dbReference type="GO" id="GO:0010041">
    <property type="term" value="P:response to iron(III) ion"/>
    <property type="evidence" value="ECO:0007669"/>
    <property type="project" value="TreeGrafter"/>
</dbReference>
<evidence type="ECO:0000256" key="4">
    <source>
        <dbReference type="ARBA" id="ARBA00022679"/>
    </source>
</evidence>
<protein>
    <submittedName>
        <fullName evidence="10">Dolichyl-phosphate-mannose-protein mannosyltransferase</fullName>
    </submittedName>
</protein>
<evidence type="ECO:0000256" key="3">
    <source>
        <dbReference type="ARBA" id="ARBA00022676"/>
    </source>
</evidence>
<evidence type="ECO:0000256" key="5">
    <source>
        <dbReference type="ARBA" id="ARBA00022692"/>
    </source>
</evidence>
<feature type="transmembrane region" description="Helical" evidence="8">
    <location>
        <begin position="112"/>
        <end position="132"/>
    </location>
</feature>
<dbReference type="PANTHER" id="PTHR33908">
    <property type="entry name" value="MANNOSYLTRANSFERASE YKCB-RELATED"/>
    <property type="match status" value="1"/>
</dbReference>
<feature type="transmembrane region" description="Helical" evidence="8">
    <location>
        <begin position="276"/>
        <end position="296"/>
    </location>
</feature>
<keyword evidence="5 8" id="KW-0812">Transmembrane</keyword>
<dbReference type="EMBL" id="FOFB01000003">
    <property type="protein sequence ID" value="SEP85557.1"/>
    <property type="molecule type" value="Genomic_DNA"/>
</dbReference>
<reference evidence="11" key="1">
    <citation type="submission" date="2016-10" db="EMBL/GenBank/DDBJ databases">
        <authorList>
            <person name="Varghese N."/>
            <person name="Submissions S."/>
        </authorList>
    </citation>
    <scope>NUCLEOTIDE SEQUENCE [LARGE SCALE GENOMIC DNA]</scope>
    <source>
        <strain evidence="11">DSM 24740</strain>
    </source>
</reference>
<comment type="subcellular location">
    <subcellularLocation>
        <location evidence="1">Cell membrane</location>
        <topology evidence="1">Multi-pass membrane protein</topology>
    </subcellularLocation>
</comment>
<dbReference type="GO" id="GO:0009103">
    <property type="term" value="P:lipopolysaccharide biosynthetic process"/>
    <property type="evidence" value="ECO:0007669"/>
    <property type="project" value="UniProtKB-ARBA"/>
</dbReference>
<feature type="transmembrane region" description="Helical" evidence="8">
    <location>
        <begin position="168"/>
        <end position="194"/>
    </location>
</feature>
<keyword evidence="11" id="KW-1185">Reference proteome</keyword>
<dbReference type="InterPro" id="IPR050297">
    <property type="entry name" value="LipidA_mod_glycosyltrf_83"/>
</dbReference>
<dbReference type="Pfam" id="PF13231">
    <property type="entry name" value="PMT_2"/>
    <property type="match status" value="1"/>
</dbReference>
<keyword evidence="4 10" id="KW-0808">Transferase</keyword>
<dbReference type="AlphaFoldDB" id="A0A1H9B9X9"/>
<organism evidence="10 11">
    <name type="scientific">Neolewinella agarilytica</name>
    <dbReference type="NCBI Taxonomy" id="478744"/>
    <lineage>
        <taxon>Bacteria</taxon>
        <taxon>Pseudomonadati</taxon>
        <taxon>Bacteroidota</taxon>
        <taxon>Saprospiria</taxon>
        <taxon>Saprospirales</taxon>
        <taxon>Lewinellaceae</taxon>
        <taxon>Neolewinella</taxon>
    </lineage>
</organism>
<dbReference type="PANTHER" id="PTHR33908:SF3">
    <property type="entry name" value="UNDECAPRENYL PHOSPHATE-ALPHA-4-AMINO-4-DEOXY-L-ARABINOSE ARABINOSYL TRANSFERASE"/>
    <property type="match status" value="1"/>
</dbReference>
<feature type="domain" description="Glycosyltransferase RgtA/B/C/D-like" evidence="9">
    <location>
        <begin position="63"/>
        <end position="216"/>
    </location>
</feature>
<gene>
    <name evidence="10" type="ORF">SAMN05444359_10335</name>
</gene>
<name>A0A1H9B9X9_9BACT</name>
<evidence type="ECO:0000256" key="7">
    <source>
        <dbReference type="ARBA" id="ARBA00023136"/>
    </source>
</evidence>
<keyword evidence="6 8" id="KW-1133">Transmembrane helix</keyword>
<dbReference type="RefSeq" id="WP_090165468.1">
    <property type="nucleotide sequence ID" value="NZ_FOFB01000003.1"/>
</dbReference>
<keyword evidence="7 8" id="KW-0472">Membrane</keyword>
<dbReference type="OrthoDB" id="9792789at2"/>
<evidence type="ECO:0000256" key="1">
    <source>
        <dbReference type="ARBA" id="ARBA00004651"/>
    </source>
</evidence>
<dbReference type="GO" id="GO:0005886">
    <property type="term" value="C:plasma membrane"/>
    <property type="evidence" value="ECO:0007669"/>
    <property type="project" value="UniProtKB-SubCell"/>
</dbReference>
<dbReference type="InParanoid" id="A0A1H9B9X9"/>
<keyword evidence="3 10" id="KW-0328">Glycosyltransferase</keyword>
<dbReference type="InterPro" id="IPR038731">
    <property type="entry name" value="RgtA/B/C-like"/>
</dbReference>
<evidence type="ECO:0000256" key="2">
    <source>
        <dbReference type="ARBA" id="ARBA00022475"/>
    </source>
</evidence>
<sequence length="451" mass="51881">MTSKALFLLLILIASIFCAINIGSAEVHAWDEARRGINALRMLQTADWWNYRFLDQTDSFNTKPPLFTWVLALSFKWFGVNIWSLRLPSLFAMLAYLTYLWLWIRNWQNGQLANTVLGILISVNGIIGFHVARAGDTDMLFLLFLTIGLGELFRYLNEAKAIRLYYALGAILLAFLTKGVAIALIIPGAMAYVWRRRAVCQQKFRPVLLVLGTAIAAGFLAYLLCSQFGLATDYANGQKNLWQAMFLTDGVERFSNSEFESGYHWDFLLVALDLGFGPWIYLLYAALILLPITIGWKAFYRWVKKDELLVFSFLLFCSVGFLLTMSQNKHQWYPAPVYPFLAYALARAIHFLFEWKRFLVYPILLIWLVLIGFKVRHHYHDQDAIRPLTKSWEDELLNNASVAVPNNVPQQLLFHLYLRNPRLQIVTGEASADLWLQKGDCQDKILGYCLE</sequence>